<evidence type="ECO:0000259" key="7">
    <source>
        <dbReference type="Pfam" id="PF25275"/>
    </source>
</evidence>
<dbReference type="AlphaFoldDB" id="A0A5C5XFP2"/>
<evidence type="ECO:0000256" key="1">
    <source>
        <dbReference type="ARBA" id="ARBA00022485"/>
    </source>
</evidence>
<feature type="chain" id="PRO_5023070768" evidence="6">
    <location>
        <begin position="35"/>
        <end position="706"/>
    </location>
</feature>
<keyword evidence="3" id="KW-0560">Oxidoreductase</keyword>
<reference evidence="8 9" key="1">
    <citation type="submission" date="2019-02" db="EMBL/GenBank/DDBJ databases">
        <title>Deep-cultivation of Planctomycetes and their phenomic and genomic characterization uncovers novel biology.</title>
        <authorList>
            <person name="Wiegand S."/>
            <person name="Jogler M."/>
            <person name="Boedeker C."/>
            <person name="Pinto D."/>
            <person name="Vollmers J."/>
            <person name="Rivas-Marin E."/>
            <person name="Kohn T."/>
            <person name="Peeters S.H."/>
            <person name="Heuer A."/>
            <person name="Rast P."/>
            <person name="Oberbeckmann S."/>
            <person name="Bunk B."/>
            <person name="Jeske O."/>
            <person name="Meyerdierks A."/>
            <person name="Storesund J.E."/>
            <person name="Kallscheuer N."/>
            <person name="Luecker S."/>
            <person name="Lage O.M."/>
            <person name="Pohl T."/>
            <person name="Merkel B.J."/>
            <person name="Hornburger P."/>
            <person name="Mueller R.-W."/>
            <person name="Bruemmer F."/>
            <person name="Labrenz M."/>
            <person name="Spormann A.M."/>
            <person name="Op Den Camp H."/>
            <person name="Overmann J."/>
            <person name="Amann R."/>
            <person name="Jetten M.S.M."/>
            <person name="Mascher T."/>
            <person name="Medema M.H."/>
            <person name="Devos D.P."/>
            <person name="Kaster A.-K."/>
            <person name="Ovreas L."/>
            <person name="Rohde M."/>
            <person name="Galperin M.Y."/>
            <person name="Jogler C."/>
        </authorList>
    </citation>
    <scope>NUCLEOTIDE SEQUENCE [LARGE SCALE GENOMIC DNA]</scope>
    <source>
        <strain evidence="8 9">Pan54</strain>
    </source>
</reference>
<accession>A0A5C5XFP2</accession>
<dbReference type="SUPFAM" id="SSF51905">
    <property type="entry name" value="FAD/NAD(P)-binding domain"/>
    <property type="match status" value="1"/>
</dbReference>
<dbReference type="InterPro" id="IPR039650">
    <property type="entry name" value="HdrA-like"/>
</dbReference>
<dbReference type="PANTHER" id="PTHR43498:SF1">
    <property type="entry name" value="COB--COM HETERODISULFIDE REDUCTASE IRON-SULFUR SUBUNIT A"/>
    <property type="match status" value="1"/>
</dbReference>
<dbReference type="Pfam" id="PF25275">
    <property type="entry name" value="Golvesin_C"/>
    <property type="match status" value="1"/>
</dbReference>
<dbReference type="Pfam" id="PF12831">
    <property type="entry name" value="FAD_oxidored"/>
    <property type="match status" value="1"/>
</dbReference>
<evidence type="ECO:0000256" key="5">
    <source>
        <dbReference type="ARBA" id="ARBA00023014"/>
    </source>
</evidence>
<dbReference type="Gene3D" id="3.50.50.60">
    <property type="entry name" value="FAD/NAD(P)-binding domain"/>
    <property type="match status" value="1"/>
</dbReference>
<evidence type="ECO:0000313" key="9">
    <source>
        <dbReference type="Proteomes" id="UP000316095"/>
    </source>
</evidence>
<keyword evidence="2" id="KW-0479">Metal-binding</keyword>
<feature type="domain" description="Golvesin/Xly CBD-like" evidence="7">
    <location>
        <begin position="571"/>
        <end position="699"/>
    </location>
</feature>
<proteinExistence type="predicted"/>
<evidence type="ECO:0000256" key="2">
    <source>
        <dbReference type="ARBA" id="ARBA00022723"/>
    </source>
</evidence>
<dbReference type="EC" id="4.2.2.12" evidence="8"/>
<evidence type="ECO:0000313" key="8">
    <source>
        <dbReference type="EMBL" id="TWT61810.1"/>
    </source>
</evidence>
<keyword evidence="8" id="KW-0456">Lyase</keyword>
<comment type="caution">
    <text evidence="8">The sequence shown here is derived from an EMBL/GenBank/DDBJ whole genome shotgun (WGS) entry which is preliminary data.</text>
</comment>
<dbReference type="GO" id="GO:0016491">
    <property type="term" value="F:oxidoreductase activity"/>
    <property type="evidence" value="ECO:0007669"/>
    <property type="project" value="UniProtKB-KW"/>
</dbReference>
<sequence precursor="true">MTRFSFSSIQACIACMLTIIFLSTTGSLTQTVIAAEILEADVVIYGGTSAGVAAAVQCKRMGKTTLIIEPSAHLGGLTAGGLGWTDSGNKSVIGGISEEFYERVKNEYDLKETWKWQKSDQYSRYNPEAKVIWVFEPHIAEKVFNDLITEYEIPVYMNERLELIDGVTTKAGQIVEFKLESGKIIRGKRFIDATYEGDLMAKAGVKYTVGREGNDVYGESLNGVQKARTISHQFESKVSPYRIPGDASSGLLPGVHGEDPGEDGTGDHRVQAYCFRMCLSNHPDNLVPFPKPENYNPERYELLARYLNTGWKGVFKKFDVIPNRKTDTNNHGAFSTDNIGMNYDYPDGDYQTRDKIIAEHRDYQQGLMWFLANDPRVPADIQTQTRKWGLAADEFLDNENWPHQIYVREARRMVSDFVMTELHLRRKKPTPDPIGMGSYNMDSHNVQRYVTPEGFARNEGDIQVNPGGPYPVSYRAIVPMKSECSNLLVPVCLSSSHMAYGSIRMEPVFMILAHSAATAACHSIDDNCAVQDIDYKKLEEKLLEDGQVLEYSGPYREPRVGIDPKSLPGIVIDNSHAKLEGSWTHSSSAPVFVGTDYLHDENSDQGEKSATFEFLVTSSGEYDVRLAYPPNSNRATNVTVEVISEAGLATTNINQRLAPSISKTFVSLGAYEFSPGTPGRVIIRNNNANGYVIADAVWVVPIKKQP</sequence>
<dbReference type="EMBL" id="SJPG01000001">
    <property type="protein sequence ID" value="TWT61810.1"/>
    <property type="molecule type" value="Genomic_DNA"/>
</dbReference>
<dbReference type="GO" id="GO:0047492">
    <property type="term" value="F:xanthan lyase activity"/>
    <property type="evidence" value="ECO:0007669"/>
    <property type="project" value="UniProtKB-EC"/>
</dbReference>
<dbReference type="Proteomes" id="UP000316095">
    <property type="component" value="Unassembled WGS sequence"/>
</dbReference>
<evidence type="ECO:0000256" key="4">
    <source>
        <dbReference type="ARBA" id="ARBA00023004"/>
    </source>
</evidence>
<dbReference type="InterPro" id="IPR036188">
    <property type="entry name" value="FAD/NAD-bd_sf"/>
</dbReference>
<gene>
    <name evidence="8" type="primary">xly_2</name>
    <name evidence="8" type="ORF">Pan54_25470</name>
</gene>
<dbReference type="GO" id="GO:0046872">
    <property type="term" value="F:metal ion binding"/>
    <property type="evidence" value="ECO:0007669"/>
    <property type="project" value="UniProtKB-KW"/>
</dbReference>
<keyword evidence="4" id="KW-0408">Iron</keyword>
<evidence type="ECO:0000256" key="3">
    <source>
        <dbReference type="ARBA" id="ARBA00023002"/>
    </source>
</evidence>
<dbReference type="GO" id="GO:0051539">
    <property type="term" value="F:4 iron, 4 sulfur cluster binding"/>
    <property type="evidence" value="ECO:0007669"/>
    <property type="project" value="UniProtKB-KW"/>
</dbReference>
<keyword evidence="5" id="KW-0411">Iron-sulfur</keyword>
<dbReference type="PANTHER" id="PTHR43498">
    <property type="entry name" value="FERREDOXIN:COB-COM HETERODISULFIDE REDUCTASE SUBUNIT A"/>
    <property type="match status" value="1"/>
</dbReference>
<keyword evidence="9" id="KW-1185">Reference proteome</keyword>
<organism evidence="8 9">
    <name type="scientific">Rubinisphaera italica</name>
    <dbReference type="NCBI Taxonomy" id="2527969"/>
    <lineage>
        <taxon>Bacteria</taxon>
        <taxon>Pseudomonadati</taxon>
        <taxon>Planctomycetota</taxon>
        <taxon>Planctomycetia</taxon>
        <taxon>Planctomycetales</taxon>
        <taxon>Planctomycetaceae</taxon>
        <taxon>Rubinisphaera</taxon>
    </lineage>
</organism>
<evidence type="ECO:0000256" key="6">
    <source>
        <dbReference type="SAM" id="SignalP"/>
    </source>
</evidence>
<dbReference type="InterPro" id="IPR033803">
    <property type="entry name" value="CBD-like_Golvesin-Xly"/>
</dbReference>
<name>A0A5C5XFP2_9PLAN</name>
<protein>
    <submittedName>
        <fullName evidence="8">Xanthan lyase</fullName>
        <ecNumber evidence="8">4.2.2.12</ecNumber>
    </submittedName>
</protein>
<keyword evidence="1" id="KW-0004">4Fe-4S</keyword>
<feature type="signal peptide" evidence="6">
    <location>
        <begin position="1"/>
        <end position="34"/>
    </location>
</feature>
<keyword evidence="6" id="KW-0732">Signal</keyword>
<dbReference type="OrthoDB" id="287984at2"/>